<name>A0A3M2KR77_9NOCA</name>
<evidence type="ECO:0000256" key="2">
    <source>
        <dbReference type="ARBA" id="ARBA00009533"/>
    </source>
</evidence>
<comment type="caution">
    <text evidence="8">The sequence shown here is derived from an EMBL/GenBank/DDBJ whole genome shotgun (WGS) entry which is preliminary data.</text>
</comment>
<evidence type="ECO:0000256" key="6">
    <source>
        <dbReference type="PIRSR" id="PIRSR602129-50"/>
    </source>
</evidence>
<dbReference type="PANTHER" id="PTHR46101">
    <property type="match status" value="1"/>
</dbReference>
<evidence type="ECO:0000313" key="9">
    <source>
        <dbReference type="Proteomes" id="UP000279275"/>
    </source>
</evidence>
<evidence type="ECO:0000256" key="1">
    <source>
        <dbReference type="ARBA" id="ARBA00001933"/>
    </source>
</evidence>
<comment type="similarity">
    <text evidence="2 7">Belongs to the group II decarboxylase family.</text>
</comment>
<reference evidence="8 9" key="1">
    <citation type="submission" date="2018-10" db="EMBL/GenBank/DDBJ databases">
        <title>Isolation from cow dung.</title>
        <authorList>
            <person name="Ling L."/>
        </authorList>
    </citation>
    <scope>NUCLEOTIDE SEQUENCE [LARGE SCALE GENOMIC DNA]</scope>
    <source>
        <strain evidence="8 9">NEAU-LL90</strain>
    </source>
</reference>
<dbReference type="GO" id="GO:0004398">
    <property type="term" value="F:histidine decarboxylase activity"/>
    <property type="evidence" value="ECO:0007669"/>
    <property type="project" value="UniProtKB-EC"/>
</dbReference>
<evidence type="ECO:0000313" key="8">
    <source>
        <dbReference type="EMBL" id="RMI27969.1"/>
    </source>
</evidence>
<feature type="modified residue" description="N6-(pyridoxal phosphate)lysine" evidence="6">
    <location>
        <position position="244"/>
    </location>
</feature>
<dbReference type="RefSeq" id="WP_122191908.1">
    <property type="nucleotide sequence ID" value="NZ_RFFH01000027.1"/>
</dbReference>
<dbReference type="InterPro" id="IPR051151">
    <property type="entry name" value="Group_II_Decarboxylase"/>
</dbReference>
<dbReference type="EC" id="4.1.1.22" evidence="8"/>
<dbReference type="GO" id="GO:0019752">
    <property type="term" value="P:carboxylic acid metabolic process"/>
    <property type="evidence" value="ECO:0007669"/>
    <property type="project" value="InterPro"/>
</dbReference>
<protein>
    <submittedName>
        <fullName evidence="8">Histidine decarboxylase</fullName>
        <ecNumber evidence="8">4.1.1.22</ecNumber>
    </submittedName>
</protein>
<dbReference type="SUPFAM" id="SSF53383">
    <property type="entry name" value="PLP-dependent transferases"/>
    <property type="match status" value="1"/>
</dbReference>
<dbReference type="InterPro" id="IPR015421">
    <property type="entry name" value="PyrdxlP-dep_Trfase_major"/>
</dbReference>
<dbReference type="NCBIfam" id="NF002748">
    <property type="entry name" value="PRK02769.1"/>
    <property type="match status" value="1"/>
</dbReference>
<dbReference type="InterPro" id="IPR002129">
    <property type="entry name" value="PyrdxlP-dep_de-COase"/>
</dbReference>
<dbReference type="GO" id="GO:0004058">
    <property type="term" value="F:aromatic-L-amino-acid decarboxylase activity"/>
    <property type="evidence" value="ECO:0007669"/>
    <property type="project" value="UniProtKB-ARBA"/>
</dbReference>
<keyword evidence="3" id="KW-0210">Decarboxylase</keyword>
<comment type="cofactor">
    <cofactor evidence="1 6 7">
        <name>pyridoxal 5'-phosphate</name>
        <dbReference type="ChEBI" id="CHEBI:597326"/>
    </cofactor>
</comment>
<accession>A0A3M2KR77</accession>
<keyword evidence="5 7" id="KW-0456">Lyase</keyword>
<organism evidence="8 9">
    <name type="scientific">Nocardia stercoris</name>
    <dbReference type="NCBI Taxonomy" id="2483361"/>
    <lineage>
        <taxon>Bacteria</taxon>
        <taxon>Bacillati</taxon>
        <taxon>Actinomycetota</taxon>
        <taxon>Actinomycetes</taxon>
        <taxon>Mycobacteriales</taxon>
        <taxon>Nocardiaceae</taxon>
        <taxon>Nocardia</taxon>
    </lineage>
</organism>
<dbReference type="Pfam" id="PF00282">
    <property type="entry name" value="Pyridoxal_deC"/>
    <property type="match status" value="1"/>
</dbReference>
<dbReference type="GO" id="GO:0030170">
    <property type="term" value="F:pyridoxal phosphate binding"/>
    <property type="evidence" value="ECO:0007669"/>
    <property type="project" value="InterPro"/>
</dbReference>
<dbReference type="Proteomes" id="UP000279275">
    <property type="component" value="Unassembled WGS sequence"/>
</dbReference>
<dbReference type="AlphaFoldDB" id="A0A3M2KR77"/>
<dbReference type="InterPro" id="IPR015424">
    <property type="entry name" value="PyrdxlP-dep_Trfase"/>
</dbReference>
<dbReference type="PANTHER" id="PTHR46101:SF2">
    <property type="entry name" value="SERINE DECARBOXYLASE"/>
    <property type="match status" value="1"/>
</dbReference>
<proteinExistence type="inferred from homology"/>
<keyword evidence="4 6" id="KW-0663">Pyridoxal phosphate</keyword>
<evidence type="ECO:0000256" key="3">
    <source>
        <dbReference type="ARBA" id="ARBA00022793"/>
    </source>
</evidence>
<dbReference type="EMBL" id="RFFH01000027">
    <property type="protein sequence ID" value="RMI27969.1"/>
    <property type="molecule type" value="Genomic_DNA"/>
</dbReference>
<evidence type="ECO:0000256" key="5">
    <source>
        <dbReference type="ARBA" id="ARBA00023239"/>
    </source>
</evidence>
<evidence type="ECO:0000256" key="4">
    <source>
        <dbReference type="ARBA" id="ARBA00022898"/>
    </source>
</evidence>
<keyword evidence="9" id="KW-1185">Reference proteome</keyword>
<sequence>MRTAPFDQYRIHPAPQPVGDPLGRIDDFIAEMRAERPYVLGFPGNLDFSFSNLAGLLDILVNNVGDPDSGEKSDISAKPMERAVVDFMAELANADPRDVYGYVASGGSEADQFGLDRGCTLLPEARIYCSAGAHYCIRKSARLMRKELVVVGCDDRGRIDTDALARECRDHPGRGAVVVATVGTTMTGAIDDVDAITAAAAPAGRVYVHVDAALGGLIVPFTPERESWGFARPEVGSVAISMHKGLGMPVPCALAMCRAELVDSRVEGEYVGATDSTLACSRSGLASTLLWYALATKGRTGLANNARRALDMAEYTAKKLADAGMHPILHPSSIIVVFDRPAEWICRKYHLATEGTRAHIVTVPHVTAQVIDELHRDVLRSLR</sequence>
<evidence type="ECO:0000256" key="7">
    <source>
        <dbReference type="RuleBase" id="RU000382"/>
    </source>
</evidence>
<gene>
    <name evidence="8" type="ORF">EBN03_31970</name>
</gene>
<dbReference type="Gene3D" id="3.40.640.10">
    <property type="entry name" value="Type I PLP-dependent aspartate aminotransferase-like (Major domain)"/>
    <property type="match status" value="1"/>
</dbReference>